<dbReference type="OrthoDB" id="9805974at2"/>
<evidence type="ECO:0000256" key="3">
    <source>
        <dbReference type="ARBA" id="ARBA00022475"/>
    </source>
</evidence>
<dbReference type="PANTHER" id="PTHR43744">
    <property type="entry name" value="ABC TRANSPORTER PERMEASE PROTEIN MG189-RELATED-RELATED"/>
    <property type="match status" value="1"/>
</dbReference>
<dbReference type="RefSeq" id="WP_106298469.1">
    <property type="nucleotide sequence ID" value="NZ_PVTI01000024.1"/>
</dbReference>
<evidence type="ECO:0000256" key="1">
    <source>
        <dbReference type="ARBA" id="ARBA00004651"/>
    </source>
</evidence>
<feature type="transmembrane region" description="Helical" evidence="7">
    <location>
        <begin position="102"/>
        <end position="126"/>
    </location>
</feature>
<dbReference type="PANTHER" id="PTHR43744:SF6">
    <property type="entry name" value="ABC TRANSPORTER PERMEASE PROTEIN YESQ-RELATED"/>
    <property type="match status" value="1"/>
</dbReference>
<evidence type="ECO:0000256" key="7">
    <source>
        <dbReference type="RuleBase" id="RU363032"/>
    </source>
</evidence>
<feature type="transmembrane region" description="Helical" evidence="7">
    <location>
        <begin position="9"/>
        <end position="29"/>
    </location>
</feature>
<dbReference type="InterPro" id="IPR035906">
    <property type="entry name" value="MetI-like_sf"/>
</dbReference>
<dbReference type="InterPro" id="IPR000515">
    <property type="entry name" value="MetI-like"/>
</dbReference>
<dbReference type="CDD" id="cd06261">
    <property type="entry name" value="TM_PBP2"/>
    <property type="match status" value="1"/>
</dbReference>
<name>A0A2T0U9U9_9MICO</name>
<evidence type="ECO:0000256" key="6">
    <source>
        <dbReference type="ARBA" id="ARBA00023136"/>
    </source>
</evidence>
<feature type="domain" description="ABC transmembrane type-1" evidence="8">
    <location>
        <begin position="67"/>
        <end position="261"/>
    </location>
</feature>
<comment type="caution">
    <text evidence="9">The sequence shown here is derived from an EMBL/GenBank/DDBJ whole genome shotgun (WGS) entry which is preliminary data.</text>
</comment>
<evidence type="ECO:0000259" key="8">
    <source>
        <dbReference type="PROSITE" id="PS50928"/>
    </source>
</evidence>
<dbReference type="Gene3D" id="1.10.3720.10">
    <property type="entry name" value="MetI-like"/>
    <property type="match status" value="1"/>
</dbReference>
<dbReference type="GO" id="GO:0055085">
    <property type="term" value="P:transmembrane transport"/>
    <property type="evidence" value="ECO:0007669"/>
    <property type="project" value="InterPro"/>
</dbReference>
<keyword evidence="3" id="KW-1003">Cell membrane</keyword>
<dbReference type="GO" id="GO:0005886">
    <property type="term" value="C:plasma membrane"/>
    <property type="evidence" value="ECO:0007669"/>
    <property type="project" value="UniProtKB-SubCell"/>
</dbReference>
<feature type="transmembrane region" description="Helical" evidence="7">
    <location>
        <begin position="138"/>
        <end position="157"/>
    </location>
</feature>
<keyword evidence="5 7" id="KW-1133">Transmembrane helix</keyword>
<evidence type="ECO:0000256" key="4">
    <source>
        <dbReference type="ARBA" id="ARBA00022692"/>
    </source>
</evidence>
<feature type="transmembrane region" description="Helical" evidence="7">
    <location>
        <begin position="242"/>
        <end position="261"/>
    </location>
</feature>
<organism evidence="9 10">
    <name type="scientific">Knoellia remsis</name>
    <dbReference type="NCBI Taxonomy" id="407159"/>
    <lineage>
        <taxon>Bacteria</taxon>
        <taxon>Bacillati</taxon>
        <taxon>Actinomycetota</taxon>
        <taxon>Actinomycetes</taxon>
        <taxon>Micrococcales</taxon>
        <taxon>Intrasporangiaceae</taxon>
        <taxon>Knoellia</taxon>
    </lineage>
</organism>
<sequence>MTRRLAQTAYLAILLAATAAFVYPLLWLLSASLKPKSDVFDNRLIPETIQWSNFVEVWQAGPVLRWLVNSVTVGIMAATAVTLSSALVAFGFAYFRFRGRNLLFGLVLSTMMLPGAVTMIPVYLIWNKLGMVDTQVPLWGQNLFGTAFYIFLLRQFFLGVPRELFEAARVDGCSYFGLFRRIALPLCAPALVIVFVFELKASWSDLMRPLIYLQTPEYFTMPRGLKQIVDAYALSGEYHWEIAMAATLIATVPMIIAFAFAQRQIIDGLATSATKG</sequence>
<evidence type="ECO:0000313" key="10">
    <source>
        <dbReference type="Proteomes" id="UP000237822"/>
    </source>
</evidence>
<dbReference type="Pfam" id="PF00528">
    <property type="entry name" value="BPD_transp_1"/>
    <property type="match status" value="1"/>
</dbReference>
<reference evidence="9 10" key="1">
    <citation type="submission" date="2018-03" db="EMBL/GenBank/DDBJ databases">
        <title>Genomic Encyclopedia of Archaeal and Bacterial Type Strains, Phase II (KMG-II): from individual species to whole genera.</title>
        <authorList>
            <person name="Goeker M."/>
        </authorList>
    </citation>
    <scope>NUCLEOTIDE SEQUENCE [LARGE SCALE GENOMIC DNA]</scope>
    <source>
        <strain evidence="9 10">ATCC BAA-1496</strain>
    </source>
</reference>
<accession>A0A2T0U9U9</accession>
<comment type="subcellular location">
    <subcellularLocation>
        <location evidence="1 7">Cell membrane</location>
        <topology evidence="1 7">Multi-pass membrane protein</topology>
    </subcellularLocation>
</comment>
<evidence type="ECO:0000313" key="9">
    <source>
        <dbReference type="EMBL" id="PRY54696.1"/>
    </source>
</evidence>
<dbReference type="Proteomes" id="UP000237822">
    <property type="component" value="Unassembled WGS sequence"/>
</dbReference>
<keyword evidence="4 7" id="KW-0812">Transmembrane</keyword>
<dbReference type="EMBL" id="PVTI01000024">
    <property type="protein sequence ID" value="PRY54696.1"/>
    <property type="molecule type" value="Genomic_DNA"/>
</dbReference>
<evidence type="ECO:0000256" key="5">
    <source>
        <dbReference type="ARBA" id="ARBA00022989"/>
    </source>
</evidence>
<keyword evidence="6 7" id="KW-0472">Membrane</keyword>
<keyword evidence="10" id="KW-1185">Reference proteome</keyword>
<feature type="transmembrane region" description="Helical" evidence="7">
    <location>
        <begin position="71"/>
        <end position="95"/>
    </location>
</feature>
<dbReference type="SUPFAM" id="SSF161098">
    <property type="entry name" value="MetI-like"/>
    <property type="match status" value="1"/>
</dbReference>
<comment type="similarity">
    <text evidence="7">Belongs to the binding-protein-dependent transport system permease family.</text>
</comment>
<proteinExistence type="inferred from homology"/>
<keyword evidence="2 7" id="KW-0813">Transport</keyword>
<dbReference type="PROSITE" id="PS50928">
    <property type="entry name" value="ABC_TM1"/>
    <property type="match status" value="1"/>
</dbReference>
<evidence type="ECO:0000256" key="2">
    <source>
        <dbReference type="ARBA" id="ARBA00022448"/>
    </source>
</evidence>
<feature type="transmembrane region" description="Helical" evidence="7">
    <location>
        <begin position="178"/>
        <end position="197"/>
    </location>
</feature>
<protein>
    <submittedName>
        <fullName evidence="9">Carbohydrate ABC transporter membrane protein 2 (CUT1 family)</fullName>
    </submittedName>
</protein>
<dbReference type="AlphaFoldDB" id="A0A2T0U9U9"/>
<gene>
    <name evidence="9" type="ORF">BCF74_12430</name>
</gene>